<proteinExistence type="inferred from homology"/>
<gene>
    <name evidence="19" type="primary">ftsW</name>
    <name evidence="19" type="ORF">LEUCIP111803_00105</name>
</gene>
<evidence type="ECO:0000256" key="10">
    <source>
        <dbReference type="ARBA" id="ARBA00032370"/>
    </source>
</evidence>
<keyword evidence="7" id="KW-0573">Peptidoglycan synthesis</keyword>
<comment type="catalytic activity">
    <reaction evidence="16">
        <text>[GlcNAc-(1-&gt;4)-Mur2Ac(oyl-L-Ala-gamma-D-Glu-L-Lys-D-Ala-D-Ala)](n)-di-trans,octa-cis-undecaprenyl diphosphate + beta-D-GlcNAc-(1-&gt;4)-Mur2Ac(oyl-L-Ala-gamma-D-Glu-L-Lys-D-Ala-D-Ala)-di-trans,octa-cis-undecaprenyl diphosphate = [GlcNAc-(1-&gt;4)-Mur2Ac(oyl-L-Ala-gamma-D-Glu-L-Lys-D-Ala-D-Ala)](n+1)-di-trans,octa-cis-undecaprenyl diphosphate + di-trans,octa-cis-undecaprenyl diphosphate + H(+)</text>
        <dbReference type="Rhea" id="RHEA:23708"/>
        <dbReference type="Rhea" id="RHEA-COMP:9602"/>
        <dbReference type="Rhea" id="RHEA-COMP:9603"/>
        <dbReference type="ChEBI" id="CHEBI:15378"/>
        <dbReference type="ChEBI" id="CHEBI:58405"/>
        <dbReference type="ChEBI" id="CHEBI:60033"/>
        <dbReference type="ChEBI" id="CHEBI:78435"/>
        <dbReference type="EC" id="2.4.99.28"/>
    </reaction>
</comment>
<evidence type="ECO:0000256" key="13">
    <source>
        <dbReference type="ARBA" id="ARBA00041185"/>
    </source>
</evidence>
<dbReference type="PROSITE" id="PS00428">
    <property type="entry name" value="FTSW_RODA_SPOVE"/>
    <property type="match status" value="1"/>
</dbReference>
<evidence type="ECO:0000256" key="7">
    <source>
        <dbReference type="ARBA" id="ARBA00022984"/>
    </source>
</evidence>
<dbReference type="GO" id="GO:0051301">
    <property type="term" value="P:cell division"/>
    <property type="evidence" value="ECO:0007669"/>
    <property type="project" value="InterPro"/>
</dbReference>
<dbReference type="GO" id="GO:0032153">
    <property type="term" value="C:cell division site"/>
    <property type="evidence" value="ECO:0007669"/>
    <property type="project" value="TreeGrafter"/>
</dbReference>
<feature type="transmembrane region" description="Helical" evidence="18">
    <location>
        <begin position="364"/>
        <end position="386"/>
    </location>
</feature>
<comment type="subcellular location">
    <subcellularLocation>
        <location evidence="1">Membrane</location>
        <topology evidence="1">Multi-pass membrane protein</topology>
    </subcellularLocation>
</comment>
<dbReference type="GO" id="GO:0008360">
    <property type="term" value="P:regulation of cell shape"/>
    <property type="evidence" value="ECO:0007669"/>
    <property type="project" value="UniProtKB-KW"/>
</dbReference>
<reference evidence="19" key="1">
    <citation type="submission" date="2021-06" db="EMBL/GenBank/DDBJ databases">
        <authorList>
            <person name="Criscuolo A."/>
        </authorList>
    </citation>
    <scope>NUCLEOTIDE SEQUENCE</scope>
    <source>
        <strain evidence="19">CIP111803</strain>
    </source>
</reference>
<evidence type="ECO:0000256" key="11">
    <source>
        <dbReference type="ARBA" id="ARBA00033270"/>
    </source>
</evidence>
<evidence type="ECO:0000256" key="16">
    <source>
        <dbReference type="ARBA" id="ARBA00049902"/>
    </source>
</evidence>
<keyword evidence="3 19" id="KW-0328">Glycosyltransferase</keyword>
<name>A0A916JR98_9MICO</name>
<dbReference type="GO" id="GO:0009252">
    <property type="term" value="P:peptidoglycan biosynthetic process"/>
    <property type="evidence" value="ECO:0007669"/>
    <property type="project" value="UniProtKB-KW"/>
</dbReference>
<comment type="function">
    <text evidence="17">Peptidoglycan polymerase that is essential for cell division.</text>
</comment>
<keyword evidence="6" id="KW-0133">Cell shape</keyword>
<dbReference type="Proteomes" id="UP000693892">
    <property type="component" value="Unassembled WGS sequence"/>
</dbReference>
<dbReference type="Pfam" id="PF01098">
    <property type="entry name" value="FTSW_RODA_SPOVE"/>
    <property type="match status" value="1"/>
</dbReference>
<dbReference type="EMBL" id="CAJVAP010000001">
    <property type="protein sequence ID" value="CAG7596838.1"/>
    <property type="molecule type" value="Genomic_DNA"/>
</dbReference>
<dbReference type="EC" id="2.4.99.28" evidence="15"/>
<keyword evidence="5 18" id="KW-0812">Transmembrane</keyword>
<feature type="transmembrane region" description="Helical" evidence="18">
    <location>
        <begin position="171"/>
        <end position="188"/>
    </location>
</feature>
<dbReference type="GO" id="GO:0008955">
    <property type="term" value="F:peptidoglycan glycosyltransferase activity"/>
    <property type="evidence" value="ECO:0007669"/>
    <property type="project" value="UniProtKB-EC"/>
</dbReference>
<feature type="transmembrane region" description="Helical" evidence="18">
    <location>
        <begin position="332"/>
        <end position="358"/>
    </location>
</feature>
<evidence type="ECO:0000256" key="14">
    <source>
        <dbReference type="ARBA" id="ARBA00041418"/>
    </source>
</evidence>
<dbReference type="PANTHER" id="PTHR30474:SF2">
    <property type="entry name" value="PEPTIDOGLYCAN GLYCOSYLTRANSFERASE FTSW-RELATED"/>
    <property type="match status" value="1"/>
</dbReference>
<keyword evidence="9 18" id="KW-0472">Membrane</keyword>
<keyword evidence="4 19" id="KW-0808">Transferase</keyword>
<protein>
    <recommendedName>
        <fullName evidence="13">Probable peptidoglycan glycosyltransferase FtsW</fullName>
        <ecNumber evidence="15">2.4.99.28</ecNumber>
    </recommendedName>
    <alternativeName>
        <fullName evidence="14">Cell division protein FtsW</fullName>
    </alternativeName>
    <alternativeName>
        <fullName evidence="11">Cell wall polymerase</fullName>
    </alternativeName>
    <alternativeName>
        <fullName evidence="10">Peptidoglycan polymerase</fullName>
    </alternativeName>
</protein>
<comment type="caution">
    <text evidence="19">The sequence shown here is derived from an EMBL/GenBank/DDBJ whole genome shotgun (WGS) entry which is preliminary data.</text>
</comment>
<evidence type="ECO:0000313" key="20">
    <source>
        <dbReference type="Proteomes" id="UP000693892"/>
    </source>
</evidence>
<evidence type="ECO:0000256" key="12">
    <source>
        <dbReference type="ARBA" id="ARBA00038053"/>
    </source>
</evidence>
<evidence type="ECO:0000256" key="6">
    <source>
        <dbReference type="ARBA" id="ARBA00022960"/>
    </source>
</evidence>
<feature type="transmembrane region" description="Helical" evidence="18">
    <location>
        <begin position="144"/>
        <end position="159"/>
    </location>
</feature>
<feature type="transmembrane region" description="Helical" evidence="18">
    <location>
        <begin position="102"/>
        <end position="123"/>
    </location>
</feature>
<accession>A0A916JR98</accession>
<dbReference type="InterPro" id="IPR001182">
    <property type="entry name" value="FtsW/RodA"/>
</dbReference>
<feature type="transmembrane region" description="Helical" evidence="18">
    <location>
        <begin position="38"/>
        <end position="57"/>
    </location>
</feature>
<evidence type="ECO:0000256" key="3">
    <source>
        <dbReference type="ARBA" id="ARBA00022676"/>
    </source>
</evidence>
<keyword evidence="8 18" id="KW-1133">Transmembrane helix</keyword>
<dbReference type="GO" id="GO:0005886">
    <property type="term" value="C:plasma membrane"/>
    <property type="evidence" value="ECO:0007669"/>
    <property type="project" value="TreeGrafter"/>
</dbReference>
<dbReference type="AlphaFoldDB" id="A0A916JR98"/>
<evidence type="ECO:0000256" key="15">
    <source>
        <dbReference type="ARBA" id="ARBA00044770"/>
    </source>
</evidence>
<evidence type="ECO:0000256" key="2">
    <source>
        <dbReference type="ARBA" id="ARBA00004752"/>
    </source>
</evidence>
<comment type="similarity">
    <text evidence="12">Belongs to the SEDS family. FtsW subfamily.</text>
</comment>
<evidence type="ECO:0000256" key="17">
    <source>
        <dbReference type="ARBA" id="ARBA00049966"/>
    </source>
</evidence>
<evidence type="ECO:0000256" key="5">
    <source>
        <dbReference type="ARBA" id="ARBA00022692"/>
    </source>
</evidence>
<dbReference type="PANTHER" id="PTHR30474">
    <property type="entry name" value="CELL CYCLE PROTEIN"/>
    <property type="match status" value="1"/>
</dbReference>
<dbReference type="RefSeq" id="WP_218113740.1">
    <property type="nucleotide sequence ID" value="NZ_CAJVAP010000001.1"/>
</dbReference>
<organism evidence="19 20">
    <name type="scientific">Leucobacter soli</name>
    <dbReference type="NCBI Taxonomy" id="2812850"/>
    <lineage>
        <taxon>Bacteria</taxon>
        <taxon>Bacillati</taxon>
        <taxon>Actinomycetota</taxon>
        <taxon>Actinomycetes</taxon>
        <taxon>Micrococcales</taxon>
        <taxon>Microbacteriaceae</taxon>
        <taxon>Leucobacter</taxon>
    </lineage>
</organism>
<keyword evidence="20" id="KW-1185">Reference proteome</keyword>
<evidence type="ECO:0000256" key="9">
    <source>
        <dbReference type="ARBA" id="ARBA00023136"/>
    </source>
</evidence>
<evidence type="ECO:0000256" key="1">
    <source>
        <dbReference type="ARBA" id="ARBA00004141"/>
    </source>
</evidence>
<evidence type="ECO:0000256" key="8">
    <source>
        <dbReference type="ARBA" id="ARBA00022989"/>
    </source>
</evidence>
<feature type="transmembrane region" description="Helical" evidence="18">
    <location>
        <begin position="219"/>
        <end position="239"/>
    </location>
</feature>
<dbReference type="InterPro" id="IPR018365">
    <property type="entry name" value="Cell_cycle_FtsW-rel_CS"/>
</dbReference>
<evidence type="ECO:0000313" key="19">
    <source>
        <dbReference type="EMBL" id="CAG7596838.1"/>
    </source>
</evidence>
<dbReference type="GO" id="GO:0015648">
    <property type="term" value="F:lipid-linked peptidoglycan transporter activity"/>
    <property type="evidence" value="ECO:0007669"/>
    <property type="project" value="TreeGrafter"/>
</dbReference>
<feature type="transmembrane region" description="Helical" evidence="18">
    <location>
        <begin position="78"/>
        <end position="96"/>
    </location>
</feature>
<sequence length="402" mass="42357">MATHPPGTSAPDATGGASGFTRIRLGRSLGSISDPTVVLLYSVTLLLVGFGLIMVLSSSSITSYVDGEGFFGRFWRQTQFALFGIPLMLFAARMPLRFWKQWAWPLFALGLALQALVFTPLGIDDFGNRNWIELGSIRGQPSELLKLALIVWIGAVLLKKEPLLRQMRHELIPVIVPGAALALGLVLAGKDLGTTLIMGAAVLGAMYFGGVSWKSLGLTALIAVGGAAYFVLTSSNRLARIFASGDDYSGLDWQPLHGLWALAGGGIFGVGLGGSKAKWSWLPAADNDYIFAIIGEELGLVGAVLVILLFAVLAAVMIRAIARARDRFGRAVIGGVLVWVVGQAFVNIGVVIGVFPVLGVPLPLISSGGTALIACLLAMGVVISIARDGAAYRAEISGEVKR</sequence>
<feature type="transmembrane region" description="Helical" evidence="18">
    <location>
        <begin position="259"/>
        <end position="279"/>
    </location>
</feature>
<comment type="pathway">
    <text evidence="2">Cell wall biogenesis; peptidoglycan biosynthesis.</text>
</comment>
<evidence type="ECO:0000256" key="18">
    <source>
        <dbReference type="SAM" id="Phobius"/>
    </source>
</evidence>
<feature type="transmembrane region" description="Helical" evidence="18">
    <location>
        <begin position="299"/>
        <end position="320"/>
    </location>
</feature>
<evidence type="ECO:0000256" key="4">
    <source>
        <dbReference type="ARBA" id="ARBA00022679"/>
    </source>
</evidence>